<feature type="transmembrane region" description="Helical" evidence="10">
    <location>
        <begin position="20"/>
        <end position="40"/>
    </location>
</feature>
<dbReference type="Proteomes" id="UP001075354">
    <property type="component" value="Chromosome 7"/>
</dbReference>
<evidence type="ECO:0000256" key="4">
    <source>
        <dbReference type="ARBA" id="ARBA00022989"/>
    </source>
</evidence>
<evidence type="ECO:0000256" key="8">
    <source>
        <dbReference type="ARBA" id="ARBA00023224"/>
    </source>
</evidence>
<proteinExistence type="inferred from homology"/>
<feature type="compositionally biased region" description="Low complexity" evidence="9">
    <location>
        <begin position="322"/>
        <end position="332"/>
    </location>
</feature>
<feature type="transmembrane region" description="Helical" evidence="10">
    <location>
        <begin position="80"/>
        <end position="97"/>
    </location>
</feature>
<keyword evidence="4 10" id="KW-1133">Transmembrane helix</keyword>
<accession>A0AAV7XP62</accession>
<keyword evidence="3 10" id="KW-0812">Transmembrane</keyword>
<dbReference type="SUPFAM" id="SSF81321">
    <property type="entry name" value="Family A G protein-coupled receptor-like"/>
    <property type="match status" value="1"/>
</dbReference>
<evidence type="ECO:0000256" key="6">
    <source>
        <dbReference type="ARBA" id="ARBA00023136"/>
    </source>
</evidence>
<dbReference type="PANTHER" id="PTHR24238">
    <property type="entry name" value="G-PROTEIN COUPLED RECEPTOR"/>
    <property type="match status" value="1"/>
</dbReference>
<evidence type="ECO:0000256" key="7">
    <source>
        <dbReference type="ARBA" id="ARBA00023170"/>
    </source>
</evidence>
<feature type="transmembrane region" description="Helical" evidence="10">
    <location>
        <begin position="164"/>
        <end position="181"/>
    </location>
</feature>
<evidence type="ECO:0000256" key="5">
    <source>
        <dbReference type="ARBA" id="ARBA00023040"/>
    </source>
</evidence>
<keyword evidence="5" id="KW-0297">G-protein coupled receptor</keyword>
<feature type="region of interest" description="Disordered" evidence="9">
    <location>
        <begin position="361"/>
        <end position="432"/>
    </location>
</feature>
<feature type="region of interest" description="Disordered" evidence="9">
    <location>
        <begin position="249"/>
        <end position="332"/>
    </location>
</feature>
<evidence type="ECO:0000256" key="2">
    <source>
        <dbReference type="ARBA" id="ARBA00010663"/>
    </source>
</evidence>
<sequence length="432" mass="46763">MAYDRYRFIEDPSKQRLPAVVFAIGTWLTASCIVVPYPIYTTFLEISLPWGGGAAGQPEQKLQLCVANLGNDIHDYLRCMFVLLYVVPAISLAYLHAQTSRVLREKRTPVTLVLYEPRAARSPRPSAASLPLTGCRRSAPIRSSLYQTDSAELDLAKETRTQRYLCVMTASFFALFAPLNLMRVLKMHLHETYENTFNFDIAFATLVWVGYLPTCTMPIIVGNWMLSRSEKERVRGYLRFSYRRLTRSGHRSTYSRPPGQAGPPADAVAADDHTALSTPGPSPPHGVAHGNRTASVATASTAITNLSPPTSPKPSPRPSPRPARGSTAAPAAAAVLPAPAAAPLSEVNLMKHDLQRVPSHRHRIPLGPASPSTSTSSSRTSSSFLHNPFLPIGPPAPSSVDSPVPTTSDSTPTSPPAPATGLPGERCPRSEE</sequence>
<comment type="caution">
    <text evidence="12">The sequence shown here is derived from an EMBL/GenBank/DDBJ whole genome shotgun (WGS) entry which is preliminary data.</text>
</comment>
<evidence type="ECO:0000256" key="3">
    <source>
        <dbReference type="ARBA" id="ARBA00022692"/>
    </source>
</evidence>
<evidence type="ECO:0000259" key="11">
    <source>
        <dbReference type="PROSITE" id="PS50262"/>
    </source>
</evidence>
<keyword evidence="8" id="KW-0807">Transducer</keyword>
<keyword evidence="7" id="KW-0675">Receptor</keyword>
<protein>
    <recommendedName>
        <fullName evidence="11">G-protein coupled receptors family 1 profile domain-containing protein</fullName>
    </recommendedName>
</protein>
<gene>
    <name evidence="12" type="ORF">ONE63_009379</name>
</gene>
<dbReference type="EMBL" id="JAPTSV010000007">
    <property type="protein sequence ID" value="KAJ1526222.1"/>
    <property type="molecule type" value="Genomic_DNA"/>
</dbReference>
<dbReference type="GO" id="GO:0008188">
    <property type="term" value="F:neuropeptide receptor activity"/>
    <property type="evidence" value="ECO:0007669"/>
    <property type="project" value="TreeGrafter"/>
</dbReference>
<dbReference type="AlphaFoldDB" id="A0AAV7XP62"/>
<feature type="domain" description="G-protein coupled receptors family 1 profile" evidence="11">
    <location>
        <begin position="1"/>
        <end position="221"/>
    </location>
</feature>
<dbReference type="Pfam" id="PF00001">
    <property type="entry name" value="7tm_1"/>
    <property type="match status" value="1"/>
</dbReference>
<keyword evidence="6 10" id="KW-0472">Membrane</keyword>
<dbReference type="InterPro" id="IPR017452">
    <property type="entry name" value="GPCR_Rhodpsn_7TM"/>
</dbReference>
<keyword evidence="13" id="KW-1185">Reference proteome</keyword>
<feature type="compositionally biased region" description="Low complexity" evidence="9">
    <location>
        <begin position="257"/>
        <end position="268"/>
    </location>
</feature>
<dbReference type="InterPro" id="IPR000276">
    <property type="entry name" value="GPCR_Rhodpsn"/>
</dbReference>
<organism evidence="12 13">
    <name type="scientific">Megalurothrips usitatus</name>
    <name type="common">bean blossom thrips</name>
    <dbReference type="NCBI Taxonomy" id="439358"/>
    <lineage>
        <taxon>Eukaryota</taxon>
        <taxon>Metazoa</taxon>
        <taxon>Ecdysozoa</taxon>
        <taxon>Arthropoda</taxon>
        <taxon>Hexapoda</taxon>
        <taxon>Insecta</taxon>
        <taxon>Pterygota</taxon>
        <taxon>Neoptera</taxon>
        <taxon>Paraneoptera</taxon>
        <taxon>Thysanoptera</taxon>
        <taxon>Terebrantia</taxon>
        <taxon>Thripoidea</taxon>
        <taxon>Thripidae</taxon>
        <taxon>Megalurothrips</taxon>
    </lineage>
</organism>
<dbReference type="Gene3D" id="1.20.1070.10">
    <property type="entry name" value="Rhodopsin 7-helix transmembrane proteins"/>
    <property type="match status" value="1"/>
</dbReference>
<feature type="compositionally biased region" description="Pro residues" evidence="9">
    <location>
        <begin position="309"/>
        <end position="321"/>
    </location>
</feature>
<dbReference type="PROSITE" id="PS51257">
    <property type="entry name" value="PROKAR_LIPOPROTEIN"/>
    <property type="match status" value="1"/>
</dbReference>
<dbReference type="PANTHER" id="PTHR24238:SF69">
    <property type="entry name" value="G-PROTEIN COUPLED RECEPTOR 165"/>
    <property type="match status" value="1"/>
</dbReference>
<evidence type="ECO:0000256" key="10">
    <source>
        <dbReference type="SAM" id="Phobius"/>
    </source>
</evidence>
<comment type="subcellular location">
    <subcellularLocation>
        <location evidence="1">Membrane</location>
        <topology evidence="1">Multi-pass membrane protein</topology>
    </subcellularLocation>
</comment>
<dbReference type="PROSITE" id="PS50262">
    <property type="entry name" value="G_PROTEIN_RECEP_F1_2"/>
    <property type="match status" value="1"/>
</dbReference>
<comment type="similarity">
    <text evidence="2">Belongs to the G-protein coupled receptor 1 family.</text>
</comment>
<feature type="transmembrane region" description="Helical" evidence="10">
    <location>
        <begin position="201"/>
        <end position="226"/>
    </location>
</feature>
<feature type="compositionally biased region" description="Low complexity" evidence="9">
    <location>
        <begin position="398"/>
        <end position="412"/>
    </location>
</feature>
<name>A0AAV7XP62_9NEOP</name>
<evidence type="ECO:0000313" key="12">
    <source>
        <dbReference type="EMBL" id="KAJ1526222.1"/>
    </source>
</evidence>
<feature type="compositionally biased region" description="Low complexity" evidence="9">
    <location>
        <begin position="293"/>
        <end position="308"/>
    </location>
</feature>
<evidence type="ECO:0000313" key="13">
    <source>
        <dbReference type="Proteomes" id="UP001075354"/>
    </source>
</evidence>
<evidence type="ECO:0000256" key="9">
    <source>
        <dbReference type="SAM" id="MobiDB-lite"/>
    </source>
</evidence>
<dbReference type="GO" id="GO:0005886">
    <property type="term" value="C:plasma membrane"/>
    <property type="evidence" value="ECO:0007669"/>
    <property type="project" value="TreeGrafter"/>
</dbReference>
<evidence type="ECO:0000256" key="1">
    <source>
        <dbReference type="ARBA" id="ARBA00004141"/>
    </source>
</evidence>
<reference evidence="12" key="1">
    <citation type="submission" date="2022-12" db="EMBL/GenBank/DDBJ databases">
        <title>Chromosome-level genome assembly of the bean flower thrips Megalurothrips usitatus.</title>
        <authorList>
            <person name="Ma L."/>
            <person name="Liu Q."/>
            <person name="Li H."/>
            <person name="Cai W."/>
        </authorList>
    </citation>
    <scope>NUCLEOTIDE SEQUENCE</scope>
    <source>
        <strain evidence="12">Cailab_2022a</strain>
    </source>
</reference>
<feature type="compositionally biased region" description="Low complexity" evidence="9">
    <location>
        <begin position="370"/>
        <end position="383"/>
    </location>
</feature>